<evidence type="ECO:0000313" key="14">
    <source>
        <dbReference type="EMBL" id="KAG8550095.1"/>
    </source>
</evidence>
<reference evidence="14" key="1">
    <citation type="thesis" date="2020" institute="ProQuest LLC" country="789 East Eisenhower Parkway, Ann Arbor, MI, USA">
        <title>Comparative Genomics and Chromosome Evolution.</title>
        <authorList>
            <person name="Mudd A.B."/>
        </authorList>
    </citation>
    <scope>NUCLEOTIDE SEQUENCE</scope>
    <source>
        <strain evidence="14">237g6f4</strain>
        <tissue evidence="14">Blood</tissue>
    </source>
</reference>
<keyword evidence="9 12" id="KW-0675">Receptor</keyword>
<comment type="caution">
    <text evidence="14">The sequence shown here is derived from an EMBL/GenBank/DDBJ whole genome shotgun (WGS) entry which is preliminary data.</text>
</comment>
<evidence type="ECO:0000256" key="4">
    <source>
        <dbReference type="ARBA" id="ARBA00022606"/>
    </source>
</evidence>
<keyword evidence="6 13" id="KW-1133">Transmembrane helix</keyword>
<evidence type="ECO:0000256" key="6">
    <source>
        <dbReference type="ARBA" id="ARBA00022989"/>
    </source>
</evidence>
<dbReference type="EMBL" id="WNYA01000090">
    <property type="protein sequence ID" value="KAG8550095.1"/>
    <property type="molecule type" value="Genomic_DNA"/>
</dbReference>
<evidence type="ECO:0000256" key="1">
    <source>
        <dbReference type="ARBA" id="ARBA00004141"/>
    </source>
</evidence>
<feature type="transmembrane region" description="Helical" evidence="13">
    <location>
        <begin position="181"/>
        <end position="209"/>
    </location>
</feature>
<dbReference type="Proteomes" id="UP000824782">
    <property type="component" value="Unassembled WGS sequence"/>
</dbReference>
<keyword evidence="3 12" id="KW-0919">Taste</keyword>
<comment type="subcellular location">
    <subcellularLocation>
        <location evidence="1 12">Membrane</location>
        <topology evidence="1 12">Multi-pass membrane protein</topology>
    </subcellularLocation>
</comment>
<feature type="transmembrane region" description="Helical" evidence="13">
    <location>
        <begin position="263"/>
        <end position="282"/>
    </location>
</feature>
<keyword evidence="4 12" id="KW-0716">Sensory transduction</keyword>
<feature type="transmembrane region" description="Helical" evidence="13">
    <location>
        <begin position="12"/>
        <end position="35"/>
    </location>
</feature>
<evidence type="ECO:0000256" key="2">
    <source>
        <dbReference type="ARBA" id="ARBA00007376"/>
    </source>
</evidence>
<keyword evidence="5 12" id="KW-0812">Transmembrane</keyword>
<name>A0AAV6ZS26_ENGPU</name>
<sequence length="302" mass="34821">MEIFTHLLLLSVLYMECLVGFTVNMIFLAAIFMKWKTQRSLPTCDKILSQLAISRGLYFFSVIMGNLIFHFFPWLLQNYIVLSIQYIQAMFMILISHWIAAILCVYYCVRIVTYNCALWVFLRSRISTLVPWLVAASVIVSLLSSLPLGWFGYDCKSQNISNYSAGSITGNGFVIVPNMDIWFLILILGSFPPFVIFCAANSLLIYFLLVHTKRMRNVTSQNLTSHFGALKSMSLFLVLQIMFYIFTSLSASGKFLRIKFVIPIYWIILCFFPLFHSFYLFFSSSDLRKILISKCLSFINCT</sequence>
<feature type="transmembrane region" description="Helical" evidence="13">
    <location>
        <begin position="129"/>
        <end position="153"/>
    </location>
</feature>
<gene>
    <name evidence="14" type="ORF">GDO81_028875</name>
</gene>
<organism evidence="14 15">
    <name type="scientific">Engystomops pustulosus</name>
    <name type="common">Tungara frog</name>
    <name type="synonym">Physalaemus pustulosus</name>
    <dbReference type="NCBI Taxonomy" id="76066"/>
    <lineage>
        <taxon>Eukaryota</taxon>
        <taxon>Metazoa</taxon>
        <taxon>Chordata</taxon>
        <taxon>Craniata</taxon>
        <taxon>Vertebrata</taxon>
        <taxon>Euteleostomi</taxon>
        <taxon>Amphibia</taxon>
        <taxon>Batrachia</taxon>
        <taxon>Anura</taxon>
        <taxon>Neobatrachia</taxon>
        <taxon>Hyloidea</taxon>
        <taxon>Leptodactylidae</taxon>
        <taxon>Leiuperinae</taxon>
        <taxon>Engystomops</taxon>
    </lineage>
</organism>
<dbReference type="PANTHER" id="PTHR11394:SF47">
    <property type="entry name" value="TASTE RECEPTOR TYPE 2 MEMBER 40"/>
    <property type="match status" value="1"/>
</dbReference>
<evidence type="ECO:0000256" key="7">
    <source>
        <dbReference type="ARBA" id="ARBA00023040"/>
    </source>
</evidence>
<protein>
    <recommendedName>
        <fullName evidence="12">Taste receptor type 2</fullName>
    </recommendedName>
</protein>
<comment type="similarity">
    <text evidence="2 11">Belongs to the G-protein coupled receptor T2R family.</text>
</comment>
<keyword evidence="10 12" id="KW-0807">Transducer</keyword>
<proteinExistence type="inferred from homology"/>
<feature type="transmembrane region" description="Helical" evidence="13">
    <location>
        <begin position="230"/>
        <end position="251"/>
    </location>
</feature>
<feature type="transmembrane region" description="Helical" evidence="13">
    <location>
        <begin position="56"/>
        <end position="75"/>
    </location>
</feature>
<dbReference type="GO" id="GO:0004930">
    <property type="term" value="F:G protein-coupled receptor activity"/>
    <property type="evidence" value="ECO:0007669"/>
    <property type="project" value="UniProtKB-KW"/>
</dbReference>
<evidence type="ECO:0000256" key="5">
    <source>
        <dbReference type="ARBA" id="ARBA00022692"/>
    </source>
</evidence>
<keyword evidence="7 12" id="KW-0297">G-protein coupled receptor</keyword>
<dbReference type="GO" id="GO:0033038">
    <property type="term" value="F:bitter taste receptor activity"/>
    <property type="evidence" value="ECO:0007669"/>
    <property type="project" value="InterPro"/>
</dbReference>
<evidence type="ECO:0000313" key="15">
    <source>
        <dbReference type="Proteomes" id="UP000824782"/>
    </source>
</evidence>
<dbReference type="SUPFAM" id="SSF81321">
    <property type="entry name" value="Family A G protein-coupled receptor-like"/>
    <property type="match status" value="1"/>
</dbReference>
<keyword evidence="15" id="KW-1185">Reference proteome</keyword>
<dbReference type="PANTHER" id="PTHR11394">
    <property type="entry name" value="TASTE RECEPTOR TYPE 2"/>
    <property type="match status" value="1"/>
</dbReference>
<evidence type="ECO:0000256" key="13">
    <source>
        <dbReference type="SAM" id="Phobius"/>
    </source>
</evidence>
<dbReference type="InterPro" id="IPR007960">
    <property type="entry name" value="TAS2R"/>
</dbReference>
<evidence type="ECO:0000256" key="9">
    <source>
        <dbReference type="ARBA" id="ARBA00023170"/>
    </source>
</evidence>
<evidence type="ECO:0000256" key="12">
    <source>
        <dbReference type="RuleBase" id="RU004424"/>
    </source>
</evidence>
<evidence type="ECO:0000256" key="8">
    <source>
        <dbReference type="ARBA" id="ARBA00023136"/>
    </source>
</evidence>
<dbReference type="AlphaFoldDB" id="A0AAV6ZS26"/>
<keyword evidence="8 12" id="KW-0472">Membrane</keyword>
<accession>A0AAV6ZS26</accession>
<feature type="transmembrane region" description="Helical" evidence="13">
    <location>
        <begin position="87"/>
        <end position="109"/>
    </location>
</feature>
<dbReference type="GO" id="GO:0016020">
    <property type="term" value="C:membrane"/>
    <property type="evidence" value="ECO:0007669"/>
    <property type="project" value="UniProtKB-SubCell"/>
</dbReference>
<evidence type="ECO:0000256" key="10">
    <source>
        <dbReference type="ARBA" id="ARBA00023224"/>
    </source>
</evidence>
<evidence type="ECO:0000256" key="3">
    <source>
        <dbReference type="ARBA" id="ARBA00022480"/>
    </source>
</evidence>
<dbReference type="Pfam" id="PF05296">
    <property type="entry name" value="TAS2R"/>
    <property type="match status" value="1"/>
</dbReference>
<evidence type="ECO:0000256" key="11">
    <source>
        <dbReference type="RuleBase" id="RU004423"/>
    </source>
</evidence>